<dbReference type="Pfam" id="PF01613">
    <property type="entry name" value="Flavin_Reduct"/>
    <property type="match status" value="1"/>
</dbReference>
<evidence type="ECO:0000313" key="4">
    <source>
        <dbReference type="Proteomes" id="UP000216998"/>
    </source>
</evidence>
<dbReference type="OrthoDB" id="9792858at2"/>
<accession>A0A255YTZ5</accession>
<dbReference type="EMBL" id="NOXU01000031">
    <property type="protein sequence ID" value="OYQ32707.1"/>
    <property type="molecule type" value="Genomic_DNA"/>
</dbReference>
<feature type="domain" description="Flavin reductase like" evidence="2">
    <location>
        <begin position="12"/>
        <end position="156"/>
    </location>
</feature>
<evidence type="ECO:0000256" key="1">
    <source>
        <dbReference type="ARBA" id="ARBA00023002"/>
    </source>
</evidence>
<dbReference type="InterPro" id="IPR012349">
    <property type="entry name" value="Split_barrel_FMN-bd"/>
</dbReference>
<dbReference type="Proteomes" id="UP000216998">
    <property type="component" value="Unassembled WGS sequence"/>
</dbReference>
<dbReference type="AlphaFoldDB" id="A0A255YTZ5"/>
<dbReference type="Gene3D" id="2.30.110.10">
    <property type="entry name" value="Electron Transport, Fmn-binding Protein, Chain A"/>
    <property type="match status" value="1"/>
</dbReference>
<evidence type="ECO:0000259" key="2">
    <source>
        <dbReference type="SMART" id="SM00903"/>
    </source>
</evidence>
<keyword evidence="1" id="KW-0560">Oxidoreductase</keyword>
<comment type="caution">
    <text evidence="3">The sequence shown here is derived from an EMBL/GenBank/DDBJ whole genome shotgun (WGS) entry which is preliminary data.</text>
</comment>
<dbReference type="RefSeq" id="WP_094457742.1">
    <property type="nucleotide sequence ID" value="NZ_NOXU01000031.1"/>
</dbReference>
<dbReference type="SUPFAM" id="SSF50475">
    <property type="entry name" value="FMN-binding split barrel"/>
    <property type="match status" value="1"/>
</dbReference>
<gene>
    <name evidence="3" type="ORF">CHU95_18275</name>
</gene>
<dbReference type="PANTHER" id="PTHR30466:SF1">
    <property type="entry name" value="FMN REDUCTASE (NADH) RUTF"/>
    <property type="match status" value="1"/>
</dbReference>
<dbReference type="GO" id="GO:0010181">
    <property type="term" value="F:FMN binding"/>
    <property type="evidence" value="ECO:0007669"/>
    <property type="project" value="InterPro"/>
</dbReference>
<organism evidence="3 4">
    <name type="scientific">Niveispirillum lacus</name>
    <dbReference type="NCBI Taxonomy" id="1981099"/>
    <lineage>
        <taxon>Bacteria</taxon>
        <taxon>Pseudomonadati</taxon>
        <taxon>Pseudomonadota</taxon>
        <taxon>Alphaproteobacteria</taxon>
        <taxon>Rhodospirillales</taxon>
        <taxon>Azospirillaceae</taxon>
        <taxon>Niveispirillum</taxon>
    </lineage>
</organism>
<dbReference type="GO" id="GO:0042602">
    <property type="term" value="F:riboflavin reductase (NADPH) activity"/>
    <property type="evidence" value="ECO:0007669"/>
    <property type="project" value="TreeGrafter"/>
</dbReference>
<dbReference type="InterPro" id="IPR002563">
    <property type="entry name" value="Flavin_Rdtase-like_dom"/>
</dbReference>
<protein>
    <submittedName>
        <fullName evidence="3">Flavin reductase</fullName>
    </submittedName>
</protein>
<sequence length="162" mass="16889">MSFDQRAFRDTLGCFATGVCIASTSDKDGRPVGLTVNSFTSVSLDPPLVLFCLDNRSESLSAFLEAPGFALSILSAEQQSLSNRFARDPAGTRWDGLAAVTGKGGAPLIEGALAMLDCAHHATHPGGDHTILVGRVLGYANRTGAPLLYYRGGYAALANGQG</sequence>
<evidence type="ECO:0000313" key="3">
    <source>
        <dbReference type="EMBL" id="OYQ32707.1"/>
    </source>
</evidence>
<name>A0A255YTZ5_9PROT</name>
<dbReference type="InterPro" id="IPR050268">
    <property type="entry name" value="NADH-dep_flavin_reductase"/>
</dbReference>
<keyword evidence="4" id="KW-1185">Reference proteome</keyword>
<proteinExistence type="predicted"/>
<dbReference type="SMART" id="SM00903">
    <property type="entry name" value="Flavin_Reduct"/>
    <property type="match status" value="1"/>
</dbReference>
<reference evidence="3 4" key="1">
    <citation type="submission" date="2017-07" db="EMBL/GenBank/DDBJ databases">
        <title>Niveispirillum cyanobacteriorum sp. nov., isolated from cyanobacterial aggregates in a eutrophic lake.</title>
        <authorList>
            <person name="Cai H."/>
        </authorList>
    </citation>
    <scope>NUCLEOTIDE SEQUENCE [LARGE SCALE GENOMIC DNA]</scope>
    <source>
        <strain evidence="4">TH1-14</strain>
    </source>
</reference>
<dbReference type="PANTHER" id="PTHR30466">
    <property type="entry name" value="FLAVIN REDUCTASE"/>
    <property type="match status" value="1"/>
</dbReference>